<accession>A0A5E4PSS0</accession>
<evidence type="ECO:0000313" key="3">
    <source>
        <dbReference type="Proteomes" id="UP000324832"/>
    </source>
</evidence>
<reference evidence="2 3" key="1">
    <citation type="submission" date="2017-07" db="EMBL/GenBank/DDBJ databases">
        <authorList>
            <person name="Talla V."/>
            <person name="Backstrom N."/>
        </authorList>
    </citation>
    <scope>NUCLEOTIDE SEQUENCE [LARGE SCALE GENOMIC DNA]</scope>
</reference>
<keyword evidence="1" id="KW-0732">Signal</keyword>
<gene>
    <name evidence="2" type="ORF">LSINAPIS_LOCUS2375</name>
</gene>
<dbReference type="Proteomes" id="UP000324832">
    <property type="component" value="Unassembled WGS sequence"/>
</dbReference>
<evidence type="ECO:0000256" key="1">
    <source>
        <dbReference type="SAM" id="SignalP"/>
    </source>
</evidence>
<evidence type="ECO:0008006" key="4">
    <source>
        <dbReference type="Google" id="ProtNLM"/>
    </source>
</evidence>
<dbReference type="EMBL" id="FZQP02000471">
    <property type="protein sequence ID" value="VVC89186.1"/>
    <property type="molecule type" value="Genomic_DNA"/>
</dbReference>
<keyword evidence="3" id="KW-1185">Reference proteome</keyword>
<sequence>MLHWTHLVTTWLCFLKMANSIWEHVSKQADEDWVERCSLRVSGEWRGGGRVCWGPQSAERRGRTLLVSGSLLLAERCEVQLLHITDQYDIRVLCRGTCSLGTEPCWWDHSAFLTLRVQLLAPGLACTTVWLNSVTQESHSEHAGVMMPLLRIFNEAGANISHMLIADTPISSRTFLDERSKADLEDVNTPNANYYWTILTAQIDKVSERVLVVAGGSRGGARGEARALLAWLVPPELALPPVHVAEPLAERVARRARERVDAVEMSEPPPEHAVRALCESPAHTLVLGAP</sequence>
<organism evidence="2 3">
    <name type="scientific">Leptidea sinapis</name>
    <dbReference type="NCBI Taxonomy" id="189913"/>
    <lineage>
        <taxon>Eukaryota</taxon>
        <taxon>Metazoa</taxon>
        <taxon>Ecdysozoa</taxon>
        <taxon>Arthropoda</taxon>
        <taxon>Hexapoda</taxon>
        <taxon>Insecta</taxon>
        <taxon>Pterygota</taxon>
        <taxon>Neoptera</taxon>
        <taxon>Endopterygota</taxon>
        <taxon>Lepidoptera</taxon>
        <taxon>Glossata</taxon>
        <taxon>Ditrysia</taxon>
        <taxon>Papilionoidea</taxon>
        <taxon>Pieridae</taxon>
        <taxon>Dismorphiinae</taxon>
        <taxon>Leptidea</taxon>
    </lineage>
</organism>
<proteinExistence type="predicted"/>
<feature type="chain" id="PRO_5022917627" description="NADPH-dependent FMN reductase-like domain-containing protein" evidence="1">
    <location>
        <begin position="21"/>
        <end position="290"/>
    </location>
</feature>
<evidence type="ECO:0000313" key="2">
    <source>
        <dbReference type="EMBL" id="VVC89186.1"/>
    </source>
</evidence>
<dbReference type="AlphaFoldDB" id="A0A5E4PSS0"/>
<feature type="non-terminal residue" evidence="2">
    <location>
        <position position="290"/>
    </location>
</feature>
<name>A0A5E4PSS0_9NEOP</name>
<feature type="signal peptide" evidence="1">
    <location>
        <begin position="1"/>
        <end position="20"/>
    </location>
</feature>
<protein>
    <recommendedName>
        <fullName evidence="4">NADPH-dependent FMN reductase-like domain-containing protein</fullName>
    </recommendedName>
</protein>